<evidence type="ECO:0000259" key="5">
    <source>
        <dbReference type="Pfam" id="PF00561"/>
    </source>
</evidence>
<dbReference type="Gene3D" id="3.40.50.1820">
    <property type="entry name" value="alpha/beta hydrolase"/>
    <property type="match status" value="1"/>
</dbReference>
<dbReference type="Pfam" id="PF00561">
    <property type="entry name" value="Abhydrolase_1"/>
    <property type="match status" value="1"/>
</dbReference>
<sequence length="688" mass="74998">MSAVTPNQTVPGSPAMQLPALAPPPPPAAAAAMALLVALDPAATPIIDLNAATFQAGGSPNRISLADLLHNDGGPPRFISPFIPGRAARIDQSLLPLMVYLPGIDGTGLAASRQFPYLVDAFDLHALSIPGQDRTPFEGLVKLVEEYMELVVMQSPPERPVYLLGESFGGVLALAVAEARPDLVDRVVLVNPATSFSRSLWPALGPFLPRVPKELYGSVPVALSPILGNPILLAAFGVDTSAPLPDQAVAFGQGVVSLIPQLQALTEILPPPTLEWKLKLLEEGNRQLEPKLKEVSQRVLLVVGSGDLLLPSGEEGSRLEKLLPRCRLRVMQGRSHALLQEAGINLVSILKEEGFYVERRLMSAPMKQRGRNSIGLAAPVELPTPKELDIYADKSYTTTIRRLTSPVFFSTAADGRVQRGLSNLPDARPMLLVGNHQTFALDLGLMVEQIVRERGFLPRGLAHPAIFGSAKKDAEEDSGTFRNFMTTFGAVPVGGRNFFRLLQNKEAVLLFPGGVREAYKGKGEEYKLFWPERPEFVRMAARYGATIVPFAGVGAEDAVTMLLEPDEIRRLPIVGNLIEQRARNSIPQARRGVSEDKALEDLFIAPFAVPRAPQRFYYKFGKPIETSRADLDDPARVNRLYRQVKSEVEGGISFLLRNRQRDPYNHFLPRALYEAASGGKQAPTFPLA</sequence>
<evidence type="ECO:0000313" key="7">
    <source>
        <dbReference type="Proteomes" id="UP001491310"/>
    </source>
</evidence>
<dbReference type="CDD" id="cd07987">
    <property type="entry name" value="LPLAT_MGAT-like"/>
    <property type="match status" value="1"/>
</dbReference>
<dbReference type="InterPro" id="IPR007130">
    <property type="entry name" value="DAGAT"/>
</dbReference>
<keyword evidence="3" id="KW-0012">Acyltransferase</keyword>
<dbReference type="PANTHER" id="PTHR22753">
    <property type="entry name" value="TRANSMEMBRANE PROTEIN 68"/>
    <property type="match status" value="1"/>
</dbReference>
<evidence type="ECO:0000256" key="4">
    <source>
        <dbReference type="SAM" id="MobiDB-lite"/>
    </source>
</evidence>
<dbReference type="Proteomes" id="UP001491310">
    <property type="component" value="Unassembled WGS sequence"/>
</dbReference>
<comment type="caution">
    <text evidence="6">The sequence shown here is derived from an EMBL/GenBank/DDBJ whole genome shotgun (WGS) entry which is preliminary data.</text>
</comment>
<evidence type="ECO:0000313" key="6">
    <source>
        <dbReference type="EMBL" id="KAK9908919.1"/>
    </source>
</evidence>
<dbReference type="SUPFAM" id="SSF69593">
    <property type="entry name" value="Glycerol-3-phosphate (1)-acyltransferase"/>
    <property type="match status" value="1"/>
</dbReference>
<accession>A0ABR2YPF9</accession>
<evidence type="ECO:0000256" key="2">
    <source>
        <dbReference type="ARBA" id="ARBA00022679"/>
    </source>
</evidence>
<feature type="domain" description="AB hydrolase-1" evidence="5">
    <location>
        <begin position="96"/>
        <end position="338"/>
    </location>
</feature>
<protein>
    <recommendedName>
        <fullName evidence="5">AB hydrolase-1 domain-containing protein</fullName>
    </recommendedName>
</protein>
<dbReference type="InterPro" id="IPR000073">
    <property type="entry name" value="AB_hydrolase_1"/>
</dbReference>
<dbReference type="Pfam" id="PF03982">
    <property type="entry name" value="DAGAT"/>
    <property type="match status" value="1"/>
</dbReference>
<dbReference type="PANTHER" id="PTHR22753:SF14">
    <property type="entry name" value="MONOACYLGLYCEROL_DIACYLGLYCEROL O-ACYLTRANSFERASE"/>
    <property type="match status" value="1"/>
</dbReference>
<proteinExistence type="inferred from homology"/>
<name>A0ABR2YPF9_9CHLO</name>
<keyword evidence="2" id="KW-0808">Transferase</keyword>
<dbReference type="EMBL" id="JALJOT010000007">
    <property type="protein sequence ID" value="KAK9908919.1"/>
    <property type="molecule type" value="Genomic_DNA"/>
</dbReference>
<gene>
    <name evidence="6" type="ORF">WJX75_004666</name>
</gene>
<comment type="similarity">
    <text evidence="1">Belongs to the diacylglycerol acyltransferase family.</text>
</comment>
<evidence type="ECO:0000256" key="1">
    <source>
        <dbReference type="ARBA" id="ARBA00005420"/>
    </source>
</evidence>
<evidence type="ECO:0000256" key="3">
    <source>
        <dbReference type="ARBA" id="ARBA00023315"/>
    </source>
</evidence>
<feature type="region of interest" description="Disordered" evidence="4">
    <location>
        <begin position="1"/>
        <end position="21"/>
    </location>
</feature>
<feature type="compositionally biased region" description="Polar residues" evidence="4">
    <location>
        <begin position="1"/>
        <end position="11"/>
    </location>
</feature>
<dbReference type="InterPro" id="IPR029058">
    <property type="entry name" value="AB_hydrolase_fold"/>
</dbReference>
<reference evidence="6 7" key="1">
    <citation type="journal article" date="2024" name="Nat. Commun.">
        <title>Phylogenomics reveals the evolutionary origins of lichenization in chlorophyte algae.</title>
        <authorList>
            <person name="Puginier C."/>
            <person name="Libourel C."/>
            <person name="Otte J."/>
            <person name="Skaloud P."/>
            <person name="Haon M."/>
            <person name="Grisel S."/>
            <person name="Petersen M."/>
            <person name="Berrin J.G."/>
            <person name="Delaux P.M."/>
            <person name="Dal Grande F."/>
            <person name="Keller J."/>
        </authorList>
    </citation>
    <scope>NUCLEOTIDE SEQUENCE [LARGE SCALE GENOMIC DNA]</scope>
    <source>
        <strain evidence="6 7">SAG 216-7</strain>
    </source>
</reference>
<keyword evidence="7" id="KW-1185">Reference proteome</keyword>
<organism evidence="6 7">
    <name type="scientific">Coccomyxa subellipsoidea</name>
    <dbReference type="NCBI Taxonomy" id="248742"/>
    <lineage>
        <taxon>Eukaryota</taxon>
        <taxon>Viridiplantae</taxon>
        <taxon>Chlorophyta</taxon>
        <taxon>core chlorophytes</taxon>
        <taxon>Trebouxiophyceae</taxon>
        <taxon>Trebouxiophyceae incertae sedis</taxon>
        <taxon>Coccomyxaceae</taxon>
        <taxon>Coccomyxa</taxon>
    </lineage>
</organism>
<dbReference type="SUPFAM" id="SSF53474">
    <property type="entry name" value="alpha/beta-Hydrolases"/>
    <property type="match status" value="1"/>
</dbReference>